<evidence type="ECO:0008006" key="3">
    <source>
        <dbReference type="Google" id="ProtNLM"/>
    </source>
</evidence>
<accession>A0AAU6T6P2</accession>
<sequence length="98" mass="10913">MGRFKRIIWVLLLGWLWLQPALAQHPLDASLPGHDHHCLICALHLDGNQAIPPSIQLLPPTATWWQPVGIIPAVPPRQVAHAYAIRAPPRTAFLFPSI</sequence>
<organism evidence="2">
    <name type="scientific">Aeromonas sp. 19NY04SH05-1</name>
    <dbReference type="NCBI Taxonomy" id="2920537"/>
    <lineage>
        <taxon>Bacteria</taxon>
        <taxon>Pseudomonadati</taxon>
        <taxon>Pseudomonadota</taxon>
        <taxon>Gammaproteobacteria</taxon>
        <taxon>Aeromonadales</taxon>
        <taxon>Aeromonadaceae</taxon>
        <taxon>Aeromonas</taxon>
    </lineage>
</organism>
<evidence type="ECO:0000313" key="2">
    <source>
        <dbReference type="EMBL" id="XAG40802.1"/>
    </source>
</evidence>
<evidence type="ECO:0000256" key="1">
    <source>
        <dbReference type="SAM" id="SignalP"/>
    </source>
</evidence>
<dbReference type="RefSeq" id="WP_224210356.1">
    <property type="nucleotide sequence ID" value="NZ_CP095328.1"/>
</dbReference>
<feature type="signal peptide" evidence="1">
    <location>
        <begin position="1"/>
        <end position="23"/>
    </location>
</feature>
<dbReference type="AlphaFoldDB" id="A0AAU6T6P2"/>
<feature type="chain" id="PRO_5043997292" description="DUF2946 domain-containing protein" evidence="1">
    <location>
        <begin position="24"/>
        <end position="98"/>
    </location>
</feature>
<reference evidence="2" key="1">
    <citation type="submission" date="2022-03" db="EMBL/GenBank/DDBJ databases">
        <title>Sea Food Isolates.</title>
        <authorList>
            <person name="Li C."/>
        </authorList>
    </citation>
    <scope>NUCLEOTIDE SEQUENCE</scope>
    <source>
        <strain evidence="2">19NY04SH05-1</strain>
    </source>
</reference>
<name>A0AAU6T6P2_9GAMM</name>
<keyword evidence="1" id="KW-0732">Signal</keyword>
<protein>
    <recommendedName>
        <fullName evidence="3">DUF2946 domain-containing protein</fullName>
    </recommendedName>
</protein>
<dbReference type="EMBL" id="CP095328">
    <property type="protein sequence ID" value="XAG40802.1"/>
    <property type="molecule type" value="Genomic_DNA"/>
</dbReference>
<gene>
    <name evidence="2" type="ORF">MRK42_17725</name>
</gene>
<proteinExistence type="predicted"/>